<dbReference type="Pfam" id="PF00535">
    <property type="entry name" value="Glycos_transf_2"/>
    <property type="match status" value="1"/>
</dbReference>
<keyword evidence="4 7" id="KW-0812">Transmembrane</keyword>
<feature type="transmembrane region" description="Helical" evidence="7">
    <location>
        <begin position="233"/>
        <end position="254"/>
    </location>
</feature>
<dbReference type="InterPro" id="IPR029044">
    <property type="entry name" value="Nucleotide-diphossugar_trans"/>
</dbReference>
<dbReference type="OrthoDB" id="9811884at2"/>
<dbReference type="InterPro" id="IPR001173">
    <property type="entry name" value="Glyco_trans_2-like"/>
</dbReference>
<accession>A0A0F3KKB2</accession>
<gene>
    <name evidence="9" type="ORF">VI08_13330</name>
</gene>
<dbReference type="GO" id="GO:0016757">
    <property type="term" value="F:glycosyltransferase activity"/>
    <property type="evidence" value="ECO:0007669"/>
    <property type="project" value="UniProtKB-KW"/>
</dbReference>
<dbReference type="PATRIC" id="fig|345309.4.peg.2012"/>
<dbReference type="InterPro" id="IPR050256">
    <property type="entry name" value="Glycosyltransferase_2"/>
</dbReference>
<comment type="subcellular location">
    <subcellularLocation>
        <location evidence="1">Membrane</location>
        <topology evidence="1">Multi-pass membrane protein</topology>
    </subcellularLocation>
</comment>
<keyword evidence="3 9" id="KW-0808">Transferase</keyword>
<sequence>MNDLPLISIAVPVYNEEGNIAALYARLDALGATMADECRLEFVFTDNSSTDSTWQMLQELAARDDRVRAIRFSKNFGFQRSILANYMHTRGDAVLQIDADLQDPPELLREFLALWKQGYHVVYGVRQARPEGKLIHAFRRAGYWFIDRISEHPIPRNAGDFRLVDRKAIEALLRQRSAEPYLRGLIAGMGFRQIGVSYDRAARTAGTSKFNVAQLIRLGLTGVFNHSLVPLRLATVAGVTILSLSALGTIYYLVLKLLFPDFPRGLASLHILILFGIGFQSLLLGILGEYLLRIYRILRQEPIAIVQDSVNLDAKDLKL</sequence>
<evidence type="ECO:0000256" key="6">
    <source>
        <dbReference type="ARBA" id="ARBA00023136"/>
    </source>
</evidence>
<evidence type="ECO:0000259" key="8">
    <source>
        <dbReference type="Pfam" id="PF00535"/>
    </source>
</evidence>
<dbReference type="GO" id="GO:0005886">
    <property type="term" value="C:plasma membrane"/>
    <property type="evidence" value="ECO:0007669"/>
    <property type="project" value="TreeGrafter"/>
</dbReference>
<dbReference type="RefSeq" id="WP_045830087.1">
    <property type="nucleotide sequence ID" value="NZ_JZRB01000028.1"/>
</dbReference>
<evidence type="ECO:0000256" key="7">
    <source>
        <dbReference type="SAM" id="Phobius"/>
    </source>
</evidence>
<evidence type="ECO:0000256" key="2">
    <source>
        <dbReference type="ARBA" id="ARBA00022676"/>
    </source>
</evidence>
<evidence type="ECO:0000313" key="9">
    <source>
        <dbReference type="EMBL" id="KJV31643.1"/>
    </source>
</evidence>
<comment type="caution">
    <text evidence="9">The sequence shown here is derived from an EMBL/GenBank/DDBJ whole genome shotgun (WGS) entry which is preliminary data.</text>
</comment>
<dbReference type="PANTHER" id="PTHR48090:SF1">
    <property type="entry name" value="PROPHAGE BACTOPRENOL GLUCOSYL TRANSFERASE HOMOLOG"/>
    <property type="match status" value="1"/>
</dbReference>
<feature type="domain" description="Glycosyltransferase 2-like" evidence="8">
    <location>
        <begin position="8"/>
        <end position="172"/>
    </location>
</feature>
<protein>
    <submittedName>
        <fullName evidence="9">Glycosyl transferase</fullName>
    </submittedName>
</protein>
<dbReference type="Proteomes" id="UP000033651">
    <property type="component" value="Unassembled WGS sequence"/>
</dbReference>
<keyword evidence="2" id="KW-0328">Glycosyltransferase</keyword>
<organism evidence="9 10">
    <name type="scientific">Luteibacter yeojuensis</name>
    <dbReference type="NCBI Taxonomy" id="345309"/>
    <lineage>
        <taxon>Bacteria</taxon>
        <taxon>Pseudomonadati</taxon>
        <taxon>Pseudomonadota</taxon>
        <taxon>Gammaproteobacteria</taxon>
        <taxon>Lysobacterales</taxon>
        <taxon>Rhodanobacteraceae</taxon>
        <taxon>Luteibacter</taxon>
    </lineage>
</organism>
<evidence type="ECO:0000313" key="10">
    <source>
        <dbReference type="Proteomes" id="UP000033651"/>
    </source>
</evidence>
<keyword evidence="6 7" id="KW-0472">Membrane</keyword>
<feature type="transmembrane region" description="Helical" evidence="7">
    <location>
        <begin position="266"/>
        <end position="292"/>
    </location>
</feature>
<evidence type="ECO:0000256" key="5">
    <source>
        <dbReference type="ARBA" id="ARBA00022989"/>
    </source>
</evidence>
<dbReference type="SUPFAM" id="SSF53448">
    <property type="entry name" value="Nucleotide-diphospho-sugar transferases"/>
    <property type="match status" value="1"/>
</dbReference>
<dbReference type="EMBL" id="JZRB01000028">
    <property type="protein sequence ID" value="KJV31643.1"/>
    <property type="molecule type" value="Genomic_DNA"/>
</dbReference>
<keyword evidence="5 7" id="KW-1133">Transmembrane helix</keyword>
<name>A0A0F3KKB2_9GAMM</name>
<dbReference type="Gene3D" id="3.90.550.10">
    <property type="entry name" value="Spore Coat Polysaccharide Biosynthesis Protein SpsA, Chain A"/>
    <property type="match status" value="1"/>
</dbReference>
<evidence type="ECO:0000256" key="3">
    <source>
        <dbReference type="ARBA" id="ARBA00022679"/>
    </source>
</evidence>
<proteinExistence type="predicted"/>
<evidence type="ECO:0000256" key="1">
    <source>
        <dbReference type="ARBA" id="ARBA00004141"/>
    </source>
</evidence>
<dbReference type="AlphaFoldDB" id="A0A0F3KKB2"/>
<keyword evidence="10" id="KW-1185">Reference proteome</keyword>
<dbReference type="CDD" id="cd04187">
    <property type="entry name" value="DPM1_like_bac"/>
    <property type="match status" value="1"/>
</dbReference>
<dbReference type="PANTHER" id="PTHR48090">
    <property type="entry name" value="UNDECAPRENYL-PHOSPHATE 4-DEOXY-4-FORMAMIDO-L-ARABINOSE TRANSFERASE-RELATED"/>
    <property type="match status" value="1"/>
</dbReference>
<evidence type="ECO:0000256" key="4">
    <source>
        <dbReference type="ARBA" id="ARBA00022692"/>
    </source>
</evidence>
<reference evidence="9 10" key="1">
    <citation type="submission" date="2015-03" db="EMBL/GenBank/DDBJ databases">
        <title>Draft genome sequence of Luteibacter yeojuensis strain SU11.</title>
        <authorList>
            <person name="Sulaiman J."/>
            <person name="Priya K."/>
            <person name="Chan K.-G."/>
        </authorList>
    </citation>
    <scope>NUCLEOTIDE SEQUENCE [LARGE SCALE GENOMIC DNA]</scope>
    <source>
        <strain evidence="9 10">SU11</strain>
    </source>
</reference>